<dbReference type="AlphaFoldDB" id="A0AAF0F109"/>
<evidence type="ECO:0000256" key="2">
    <source>
        <dbReference type="SAM" id="Phobius"/>
    </source>
</evidence>
<dbReference type="Pfam" id="PF08229">
    <property type="entry name" value="SHR3_chaperone"/>
    <property type="match status" value="1"/>
</dbReference>
<dbReference type="PANTHER" id="PTHR28228:SF1">
    <property type="entry name" value="SECRETORY COMPONENT PROTEIN SHR3"/>
    <property type="match status" value="1"/>
</dbReference>
<sequence length="190" mass="20427">MKGVAVGVVLACSAFLLGILTVHWHADYARWDANAPSLEALQYYTATMGVAPIKYTSVLVAVGSVMCAIFGARIIGGSEANLLFDGASLFLVGASGMLYANKIMPIAVDRQTADALRDIASSHAVLYMALLGIIALQSAKYYSERLTERERLEEVDARLTRRIRQLQQQARDEADAAGTARPSFGPAEST</sequence>
<dbReference type="SMART" id="SM00786">
    <property type="entry name" value="SHR3_chaperone"/>
    <property type="match status" value="1"/>
</dbReference>
<gene>
    <name evidence="3" type="ORF">MCUN1_003216</name>
</gene>
<dbReference type="InterPro" id="IPR013248">
    <property type="entry name" value="Psh3/Shr3"/>
</dbReference>
<evidence type="ECO:0000313" key="3">
    <source>
        <dbReference type="EMBL" id="WFD36337.1"/>
    </source>
</evidence>
<evidence type="ECO:0008006" key="5">
    <source>
        <dbReference type="Google" id="ProtNLM"/>
    </source>
</evidence>
<organism evidence="3 4">
    <name type="scientific">Malassezia cuniculi</name>
    <dbReference type="NCBI Taxonomy" id="948313"/>
    <lineage>
        <taxon>Eukaryota</taxon>
        <taxon>Fungi</taxon>
        <taxon>Dikarya</taxon>
        <taxon>Basidiomycota</taxon>
        <taxon>Ustilaginomycotina</taxon>
        <taxon>Malasseziomycetes</taxon>
        <taxon>Malasseziales</taxon>
        <taxon>Malasseziaceae</taxon>
        <taxon>Malassezia</taxon>
    </lineage>
</organism>
<name>A0AAF0F109_9BASI</name>
<evidence type="ECO:0000256" key="1">
    <source>
        <dbReference type="SAM" id="MobiDB-lite"/>
    </source>
</evidence>
<dbReference type="PANTHER" id="PTHR28228">
    <property type="entry name" value="SECRETORY COMPONENT PROTEIN SHR3"/>
    <property type="match status" value="1"/>
</dbReference>
<proteinExistence type="predicted"/>
<feature type="transmembrane region" description="Helical" evidence="2">
    <location>
        <begin position="82"/>
        <end position="100"/>
    </location>
</feature>
<feature type="region of interest" description="Disordered" evidence="1">
    <location>
        <begin position="166"/>
        <end position="190"/>
    </location>
</feature>
<feature type="transmembrane region" description="Helical" evidence="2">
    <location>
        <begin position="120"/>
        <end position="142"/>
    </location>
</feature>
<feature type="transmembrane region" description="Helical" evidence="2">
    <location>
        <begin position="53"/>
        <end position="75"/>
    </location>
</feature>
<dbReference type="GO" id="GO:0051082">
    <property type="term" value="F:unfolded protein binding"/>
    <property type="evidence" value="ECO:0007669"/>
    <property type="project" value="TreeGrafter"/>
</dbReference>
<protein>
    <recommendedName>
        <fullName evidence="5">ER membrane protein SH3</fullName>
    </recommendedName>
</protein>
<dbReference type="GO" id="GO:0005789">
    <property type="term" value="C:endoplasmic reticulum membrane"/>
    <property type="evidence" value="ECO:0007669"/>
    <property type="project" value="TreeGrafter"/>
</dbReference>
<keyword evidence="4" id="KW-1185">Reference proteome</keyword>
<evidence type="ECO:0000313" key="4">
    <source>
        <dbReference type="Proteomes" id="UP001219933"/>
    </source>
</evidence>
<keyword evidence="2" id="KW-1133">Transmembrane helix</keyword>
<accession>A0AAF0F109</accession>
<dbReference type="Proteomes" id="UP001219933">
    <property type="component" value="Chromosome 4"/>
</dbReference>
<reference evidence="3" key="1">
    <citation type="submission" date="2023-03" db="EMBL/GenBank/DDBJ databases">
        <title>Mating type loci evolution in Malassezia.</title>
        <authorList>
            <person name="Coelho M.A."/>
        </authorList>
    </citation>
    <scope>NUCLEOTIDE SEQUENCE</scope>
    <source>
        <strain evidence="3">CBS 11721</strain>
    </source>
</reference>
<keyword evidence="2" id="KW-0472">Membrane</keyword>
<dbReference type="GO" id="GO:0006888">
    <property type="term" value="P:endoplasmic reticulum to Golgi vesicle-mediated transport"/>
    <property type="evidence" value="ECO:0007669"/>
    <property type="project" value="TreeGrafter"/>
</dbReference>
<dbReference type="EMBL" id="CP119880">
    <property type="protein sequence ID" value="WFD36337.1"/>
    <property type="molecule type" value="Genomic_DNA"/>
</dbReference>
<keyword evidence="2" id="KW-0812">Transmembrane</keyword>